<dbReference type="CDD" id="cd06173">
    <property type="entry name" value="MFS_MefA_like"/>
    <property type="match status" value="1"/>
</dbReference>
<gene>
    <name evidence="10" type="ORF">ACFY1D_15710</name>
</gene>
<sequence>MDTSENSTGSDTGPGGDTAGTAEPAGSRTRGWRRWAMDTRPLRRPAYRRLWSSTIVTAVGSQLTAVAVPKQIYDITGSSAWVGYASLAGLLPLMVFALWGGAVADSMDRRTLMLITNAGIAVTSLLFWLQAVTGLDSVPALMVLLALQQAFFGLNSPARNASIARLVPGDELAAANALGSTVMQTGLVVGPLLAGALIPVVGLAELYLIDALALCVTVWAVARLPALPPLTAPGPGRRAGWREVAAGFRYISLHKVLLLSFLADIIAMVLGMPRALFPQLAAETYAPYGEGLALGLLFAAIPIGAVLGGLFSGTFSRARRHGLMVVAAVVAWGVAITGAGLSTSLWLAVAFLAVAGAADMVSMVFRGAILLSAATDEMRGRMQGVFTVVVAGGPRLADVLHGTAGSAFGPRVAVAGGGLLVVAAMLLLATTTPALRRYRV</sequence>
<organism evidence="10 11">
    <name type="scientific">Streptomyces bluensis</name>
    <dbReference type="NCBI Taxonomy" id="33897"/>
    <lineage>
        <taxon>Bacteria</taxon>
        <taxon>Bacillati</taxon>
        <taxon>Actinomycetota</taxon>
        <taxon>Actinomycetes</taxon>
        <taxon>Kitasatosporales</taxon>
        <taxon>Streptomycetaceae</taxon>
        <taxon>Streptomyces</taxon>
    </lineage>
</organism>
<dbReference type="EMBL" id="JBIAWJ010000006">
    <property type="protein sequence ID" value="MFF4522852.1"/>
    <property type="molecule type" value="Genomic_DNA"/>
</dbReference>
<feature type="transmembrane region" description="Helical" evidence="8">
    <location>
        <begin position="50"/>
        <end position="69"/>
    </location>
</feature>
<reference evidence="10 11" key="1">
    <citation type="submission" date="2024-10" db="EMBL/GenBank/DDBJ databases">
        <title>The Natural Products Discovery Center: Release of the First 8490 Sequenced Strains for Exploring Actinobacteria Biosynthetic Diversity.</title>
        <authorList>
            <person name="Kalkreuter E."/>
            <person name="Kautsar S.A."/>
            <person name="Yang D."/>
            <person name="Bader C.D."/>
            <person name="Teijaro C.N."/>
            <person name="Fluegel L."/>
            <person name="Davis C.M."/>
            <person name="Simpson J.R."/>
            <person name="Lauterbach L."/>
            <person name="Steele A.D."/>
            <person name="Gui C."/>
            <person name="Meng S."/>
            <person name="Li G."/>
            <person name="Viehrig K."/>
            <person name="Ye F."/>
            <person name="Su P."/>
            <person name="Kiefer A.F."/>
            <person name="Nichols A."/>
            <person name="Cepeda A.J."/>
            <person name="Yan W."/>
            <person name="Fan B."/>
            <person name="Jiang Y."/>
            <person name="Adhikari A."/>
            <person name="Zheng C.-J."/>
            <person name="Schuster L."/>
            <person name="Cowan T.M."/>
            <person name="Smanski M.J."/>
            <person name="Chevrette M.G."/>
            <person name="De Carvalho L.P.S."/>
            <person name="Shen B."/>
        </authorList>
    </citation>
    <scope>NUCLEOTIDE SEQUENCE [LARGE SCALE GENOMIC DNA]</scope>
    <source>
        <strain evidence="10 11">NPDC001390</strain>
    </source>
</reference>
<dbReference type="Proteomes" id="UP001602058">
    <property type="component" value="Unassembled WGS sequence"/>
</dbReference>
<feature type="region of interest" description="Disordered" evidence="7">
    <location>
        <begin position="1"/>
        <end position="34"/>
    </location>
</feature>
<evidence type="ECO:0000256" key="7">
    <source>
        <dbReference type="SAM" id="MobiDB-lite"/>
    </source>
</evidence>
<dbReference type="InterPro" id="IPR036259">
    <property type="entry name" value="MFS_trans_sf"/>
</dbReference>
<evidence type="ECO:0000256" key="2">
    <source>
        <dbReference type="ARBA" id="ARBA00022448"/>
    </source>
</evidence>
<evidence type="ECO:0000256" key="4">
    <source>
        <dbReference type="ARBA" id="ARBA00022692"/>
    </source>
</evidence>
<dbReference type="PANTHER" id="PTHR23513:SF9">
    <property type="entry name" value="ENTEROBACTIN EXPORTER ENTS"/>
    <property type="match status" value="1"/>
</dbReference>
<keyword evidence="2" id="KW-0813">Transport</keyword>
<keyword evidence="5 8" id="KW-1133">Transmembrane helix</keyword>
<dbReference type="SUPFAM" id="SSF103473">
    <property type="entry name" value="MFS general substrate transporter"/>
    <property type="match status" value="1"/>
</dbReference>
<evidence type="ECO:0000256" key="1">
    <source>
        <dbReference type="ARBA" id="ARBA00004429"/>
    </source>
</evidence>
<dbReference type="Pfam" id="PF05977">
    <property type="entry name" value="MFS_3"/>
    <property type="match status" value="1"/>
</dbReference>
<dbReference type="PANTHER" id="PTHR23513">
    <property type="entry name" value="INTEGRAL MEMBRANE EFFLUX PROTEIN-RELATED"/>
    <property type="match status" value="1"/>
</dbReference>
<dbReference type="InterPro" id="IPR020846">
    <property type="entry name" value="MFS_dom"/>
</dbReference>
<feature type="transmembrane region" description="Helical" evidence="8">
    <location>
        <begin position="292"/>
        <end position="311"/>
    </location>
</feature>
<evidence type="ECO:0000259" key="9">
    <source>
        <dbReference type="PROSITE" id="PS50850"/>
    </source>
</evidence>
<feature type="transmembrane region" description="Helical" evidence="8">
    <location>
        <begin position="414"/>
        <end position="435"/>
    </location>
</feature>
<dbReference type="PROSITE" id="PS50850">
    <property type="entry name" value="MFS"/>
    <property type="match status" value="1"/>
</dbReference>
<feature type="transmembrane region" description="Helical" evidence="8">
    <location>
        <begin position="112"/>
        <end position="131"/>
    </location>
</feature>
<evidence type="ECO:0000256" key="6">
    <source>
        <dbReference type="ARBA" id="ARBA00023136"/>
    </source>
</evidence>
<evidence type="ECO:0000313" key="11">
    <source>
        <dbReference type="Proteomes" id="UP001602058"/>
    </source>
</evidence>
<dbReference type="RefSeq" id="WP_134039302.1">
    <property type="nucleotide sequence ID" value="NZ_BMVM01000001.1"/>
</dbReference>
<feature type="transmembrane region" description="Helical" evidence="8">
    <location>
        <begin position="323"/>
        <end position="341"/>
    </location>
</feature>
<evidence type="ECO:0000256" key="8">
    <source>
        <dbReference type="SAM" id="Phobius"/>
    </source>
</evidence>
<keyword evidence="6 8" id="KW-0472">Membrane</keyword>
<evidence type="ECO:0000256" key="3">
    <source>
        <dbReference type="ARBA" id="ARBA00022475"/>
    </source>
</evidence>
<proteinExistence type="predicted"/>
<accession>A0ABW6UHE7</accession>
<comment type="subcellular location">
    <subcellularLocation>
        <location evidence="1">Cell inner membrane</location>
        <topology evidence="1">Multi-pass membrane protein</topology>
    </subcellularLocation>
</comment>
<protein>
    <submittedName>
        <fullName evidence="10">MFS transporter</fullName>
    </submittedName>
</protein>
<feature type="transmembrane region" description="Helical" evidence="8">
    <location>
        <begin position="247"/>
        <end position="272"/>
    </location>
</feature>
<keyword evidence="11" id="KW-1185">Reference proteome</keyword>
<evidence type="ECO:0000256" key="5">
    <source>
        <dbReference type="ARBA" id="ARBA00022989"/>
    </source>
</evidence>
<evidence type="ECO:0000313" key="10">
    <source>
        <dbReference type="EMBL" id="MFF4522852.1"/>
    </source>
</evidence>
<name>A0ABW6UHE7_9ACTN</name>
<feature type="domain" description="Major facilitator superfamily (MFS) profile" evidence="9">
    <location>
        <begin position="252"/>
        <end position="440"/>
    </location>
</feature>
<feature type="transmembrane region" description="Helical" evidence="8">
    <location>
        <begin position="81"/>
        <end position="100"/>
    </location>
</feature>
<feature type="transmembrane region" description="Helical" evidence="8">
    <location>
        <begin position="175"/>
        <end position="200"/>
    </location>
</feature>
<keyword evidence="3" id="KW-1003">Cell membrane</keyword>
<keyword evidence="4 8" id="KW-0812">Transmembrane</keyword>
<comment type="caution">
    <text evidence="10">The sequence shown here is derived from an EMBL/GenBank/DDBJ whole genome shotgun (WGS) entry which is preliminary data.</text>
</comment>
<dbReference type="InterPro" id="IPR010290">
    <property type="entry name" value="TM_effector"/>
</dbReference>
<dbReference type="Gene3D" id="1.20.1250.20">
    <property type="entry name" value="MFS general substrate transporter like domains"/>
    <property type="match status" value="1"/>
</dbReference>